<dbReference type="EMBL" id="JABTXY010000027">
    <property type="protein sequence ID" value="NYV44405.1"/>
    <property type="molecule type" value="Genomic_DNA"/>
</dbReference>
<evidence type="ECO:0000313" key="2">
    <source>
        <dbReference type="EMBL" id="NYV44405.1"/>
    </source>
</evidence>
<dbReference type="RefSeq" id="WP_029039188.1">
    <property type="nucleotide sequence ID" value="NZ_CP011047.1"/>
</dbReference>
<gene>
    <name evidence="2" type="ORF">HRR37_19000</name>
</gene>
<sequence>MPTRFKSFMKKLLQLMILIVIPPVNIIFMGTGTYGGGLPPLFVMVSLLFFNIFLWGLIIRLMNIWSWYKLIKGSVYYFCFLVIIIFSDVGYYSGYLAWYLVSHYSSAERFTEIESQIDFLEGLFFVSSTTVMALIISAALIAVADKIMNKRQAIKMRFRSD</sequence>
<proteinExistence type="predicted"/>
<dbReference type="Proteomes" id="UP000548673">
    <property type="component" value="Unassembled WGS sequence"/>
</dbReference>
<protein>
    <submittedName>
        <fullName evidence="2">Uncharacterized protein</fullName>
    </submittedName>
</protein>
<accession>A0A7V7UR57</accession>
<comment type="caution">
    <text evidence="2">The sequence shown here is derived from an EMBL/GenBank/DDBJ whole genome shotgun (WGS) entry which is preliminary data.</text>
</comment>
<feature type="transmembrane region" description="Helical" evidence="1">
    <location>
        <begin position="12"/>
        <end position="35"/>
    </location>
</feature>
<keyword evidence="1" id="KW-0472">Membrane</keyword>
<dbReference type="KEGG" id="csj:CSK29544_01074"/>
<feature type="transmembrane region" description="Helical" evidence="1">
    <location>
        <begin position="41"/>
        <end position="63"/>
    </location>
</feature>
<name>A0A7V7UR57_CROSK</name>
<feature type="transmembrane region" description="Helical" evidence="1">
    <location>
        <begin position="122"/>
        <end position="144"/>
    </location>
</feature>
<dbReference type="AlphaFoldDB" id="A0A7V7UR57"/>
<organism evidence="2 3">
    <name type="scientific">Cronobacter sakazakii</name>
    <name type="common">Enterobacter sakazakii</name>
    <dbReference type="NCBI Taxonomy" id="28141"/>
    <lineage>
        <taxon>Bacteria</taxon>
        <taxon>Pseudomonadati</taxon>
        <taxon>Pseudomonadota</taxon>
        <taxon>Gammaproteobacteria</taxon>
        <taxon>Enterobacterales</taxon>
        <taxon>Enterobacteriaceae</taxon>
        <taxon>Cronobacter</taxon>
    </lineage>
</organism>
<evidence type="ECO:0000313" key="3">
    <source>
        <dbReference type="Proteomes" id="UP000548673"/>
    </source>
</evidence>
<keyword evidence="1" id="KW-1133">Transmembrane helix</keyword>
<feature type="transmembrane region" description="Helical" evidence="1">
    <location>
        <begin position="75"/>
        <end position="102"/>
    </location>
</feature>
<evidence type="ECO:0000256" key="1">
    <source>
        <dbReference type="SAM" id="Phobius"/>
    </source>
</evidence>
<keyword evidence="1" id="KW-0812">Transmembrane</keyword>
<reference evidence="2 3" key="1">
    <citation type="submission" date="2020-05" db="EMBL/GenBank/DDBJ databases">
        <title>The draft genome of Cronobacter sakazakii strain 145005.</title>
        <authorList>
            <person name="Yang J."/>
            <person name="Liu L."/>
            <person name="Feng Y."/>
            <person name="Zong Z."/>
        </authorList>
    </citation>
    <scope>NUCLEOTIDE SEQUENCE [LARGE SCALE GENOMIC DNA]</scope>
    <source>
        <strain evidence="2 3">145005</strain>
    </source>
</reference>
<dbReference type="GeneID" id="56732783"/>